<feature type="chain" id="PRO_5041768480" description="Carboxylic ester hydrolase" evidence="3">
    <location>
        <begin position="19"/>
        <end position="682"/>
    </location>
</feature>
<dbReference type="EC" id="3.1.1.-" evidence="3"/>
<keyword evidence="2 3" id="KW-0378">Hydrolase</keyword>
<proteinExistence type="inferred from homology"/>
<dbReference type="Gene3D" id="3.40.50.1820">
    <property type="entry name" value="alpha/beta hydrolase"/>
    <property type="match status" value="1"/>
</dbReference>
<dbReference type="AlphaFoldDB" id="A0AAE0KF08"/>
<dbReference type="PROSITE" id="PS00941">
    <property type="entry name" value="CARBOXYLESTERASE_B_2"/>
    <property type="match status" value="1"/>
</dbReference>
<evidence type="ECO:0000313" key="5">
    <source>
        <dbReference type="EMBL" id="KAK3374995.1"/>
    </source>
</evidence>
<sequence length="682" mass="73268">MVSFIWVAVAALAGLVASTPSPKSLKSDLTILINNDLQGSASPHSTSGLILLGRRSYDDAVAGCQALGENLWSPELNTASIQPNLDYLEFQGRYNASTAFWIASQSSNGTRTIDLSGIVSSPVQSTLRLPALCTQTAPYSKQGSVDTSTKWQVAVDANNQTLTGYRDRLSFRFMGIRFASQPKRFTYSTPFQGSGESVSALSYGSQCAQGSSTGSEDCLFLNIWTPYLPNPSCGELKKNLRPVGVWIHGGAFTDGTANDATFDGGNIVSRGDMVLVAINYRLGTLGFLALKDGVTNGNYGLADQITALDWIRANIQKFGGDPDRITIFGQSAGAGSVRALMASPKAAGKFAAAIPLSNLGGINYGTTYSKYYTIDEEVSVAGNAIVQAANCTNAASQVDCLRQLPTFAFASLGTRARFLVVDGTYLTSPKLALTSGAPLPIHLMMGITHDDGSPFITFPKANQTDEAAYLSSQGFSLPPAALFPLVTTTGNQTLDLYNTSSRLATDGIFRCVDQATAVAGLSSGRLGPRIYYYEFDRTYQTGWPGTDVCNPPKTAAHPHGDPSLPYFRCHSGELYYLFGNLARQGLPMRDEGDLPFEQYVLDSFAAFIRGYDPNPDHGWLKARGYESTLALVTTENGKWVPSTADTRTLRALDWPVSRQGPFRELEQCEGLGLGLDYYTGSS</sequence>
<dbReference type="Proteomes" id="UP001285441">
    <property type="component" value="Unassembled WGS sequence"/>
</dbReference>
<comment type="similarity">
    <text evidence="1 3">Belongs to the type-B carboxylesterase/lipase family.</text>
</comment>
<reference evidence="5" key="2">
    <citation type="submission" date="2023-06" db="EMBL/GenBank/DDBJ databases">
        <authorList>
            <consortium name="Lawrence Berkeley National Laboratory"/>
            <person name="Haridas S."/>
            <person name="Hensen N."/>
            <person name="Bonometti L."/>
            <person name="Westerberg I."/>
            <person name="Brannstrom I.O."/>
            <person name="Guillou S."/>
            <person name="Cros-Aarteil S."/>
            <person name="Calhoun S."/>
            <person name="Kuo A."/>
            <person name="Mondo S."/>
            <person name="Pangilinan J."/>
            <person name="Riley R."/>
            <person name="LaButti K."/>
            <person name="Andreopoulos B."/>
            <person name="Lipzen A."/>
            <person name="Chen C."/>
            <person name="Yanf M."/>
            <person name="Daum C."/>
            <person name="Ng V."/>
            <person name="Clum A."/>
            <person name="Steindorff A."/>
            <person name="Ohm R."/>
            <person name="Martin F."/>
            <person name="Silar P."/>
            <person name="Natvig D."/>
            <person name="Lalanne C."/>
            <person name="Gautier V."/>
            <person name="Ament-velasquez S.L."/>
            <person name="Kruys A."/>
            <person name="Hutchinson M.I."/>
            <person name="Powell A.J."/>
            <person name="Barry K."/>
            <person name="Miller A.N."/>
            <person name="Grigoriev I.V."/>
            <person name="Debuchy R."/>
            <person name="Gladieux P."/>
            <person name="Thoren M.H."/>
            <person name="Johannesson H."/>
        </authorList>
    </citation>
    <scope>NUCLEOTIDE SEQUENCE</scope>
    <source>
        <strain evidence="5">CBS 232.78</strain>
    </source>
</reference>
<dbReference type="InterPro" id="IPR029058">
    <property type="entry name" value="AB_hydrolase_fold"/>
</dbReference>
<dbReference type="PROSITE" id="PS00122">
    <property type="entry name" value="CARBOXYLESTERASE_B_1"/>
    <property type="match status" value="1"/>
</dbReference>
<evidence type="ECO:0000256" key="1">
    <source>
        <dbReference type="ARBA" id="ARBA00005964"/>
    </source>
</evidence>
<evidence type="ECO:0000259" key="4">
    <source>
        <dbReference type="Pfam" id="PF00135"/>
    </source>
</evidence>
<evidence type="ECO:0000313" key="6">
    <source>
        <dbReference type="Proteomes" id="UP001285441"/>
    </source>
</evidence>
<gene>
    <name evidence="5" type="ORF">B0H63DRAFT_399833</name>
</gene>
<dbReference type="PANTHER" id="PTHR43142:SF3">
    <property type="entry name" value="PUTATIVE (AFU_ORTHOLOGUE AFUA_3G09070)-RELATED"/>
    <property type="match status" value="1"/>
</dbReference>
<evidence type="ECO:0000256" key="3">
    <source>
        <dbReference type="RuleBase" id="RU361235"/>
    </source>
</evidence>
<dbReference type="Pfam" id="PF00135">
    <property type="entry name" value="COesterase"/>
    <property type="match status" value="1"/>
</dbReference>
<dbReference type="GO" id="GO:0016787">
    <property type="term" value="F:hydrolase activity"/>
    <property type="evidence" value="ECO:0007669"/>
    <property type="project" value="UniProtKB-KW"/>
</dbReference>
<organism evidence="5 6">
    <name type="scientific">Podospora didyma</name>
    <dbReference type="NCBI Taxonomy" id="330526"/>
    <lineage>
        <taxon>Eukaryota</taxon>
        <taxon>Fungi</taxon>
        <taxon>Dikarya</taxon>
        <taxon>Ascomycota</taxon>
        <taxon>Pezizomycotina</taxon>
        <taxon>Sordariomycetes</taxon>
        <taxon>Sordariomycetidae</taxon>
        <taxon>Sordariales</taxon>
        <taxon>Podosporaceae</taxon>
        <taxon>Podospora</taxon>
    </lineage>
</organism>
<keyword evidence="3" id="KW-0732">Signal</keyword>
<evidence type="ECO:0000256" key="2">
    <source>
        <dbReference type="ARBA" id="ARBA00022801"/>
    </source>
</evidence>
<dbReference type="InterPro" id="IPR019819">
    <property type="entry name" value="Carboxylesterase_B_CS"/>
</dbReference>
<accession>A0AAE0KF08</accession>
<dbReference type="PANTHER" id="PTHR43142">
    <property type="entry name" value="CARBOXYLIC ESTER HYDROLASE"/>
    <property type="match status" value="1"/>
</dbReference>
<dbReference type="InterPro" id="IPR019826">
    <property type="entry name" value="Carboxylesterase_B_AS"/>
</dbReference>
<keyword evidence="6" id="KW-1185">Reference proteome</keyword>
<protein>
    <recommendedName>
        <fullName evidence="3">Carboxylic ester hydrolase</fullName>
        <ecNumber evidence="3">3.1.1.-</ecNumber>
    </recommendedName>
</protein>
<dbReference type="SUPFAM" id="SSF53474">
    <property type="entry name" value="alpha/beta-Hydrolases"/>
    <property type="match status" value="1"/>
</dbReference>
<feature type="domain" description="Carboxylesterase type B" evidence="4">
    <location>
        <begin position="172"/>
        <end position="626"/>
    </location>
</feature>
<dbReference type="InterPro" id="IPR002018">
    <property type="entry name" value="CarbesteraseB"/>
</dbReference>
<dbReference type="EMBL" id="JAULSW010000007">
    <property type="protein sequence ID" value="KAK3374995.1"/>
    <property type="molecule type" value="Genomic_DNA"/>
</dbReference>
<reference evidence="5" key="1">
    <citation type="journal article" date="2023" name="Mol. Phylogenet. Evol.">
        <title>Genome-scale phylogeny and comparative genomics of the fungal order Sordariales.</title>
        <authorList>
            <person name="Hensen N."/>
            <person name="Bonometti L."/>
            <person name="Westerberg I."/>
            <person name="Brannstrom I.O."/>
            <person name="Guillou S."/>
            <person name="Cros-Aarteil S."/>
            <person name="Calhoun S."/>
            <person name="Haridas S."/>
            <person name="Kuo A."/>
            <person name="Mondo S."/>
            <person name="Pangilinan J."/>
            <person name="Riley R."/>
            <person name="LaButti K."/>
            <person name="Andreopoulos B."/>
            <person name="Lipzen A."/>
            <person name="Chen C."/>
            <person name="Yan M."/>
            <person name="Daum C."/>
            <person name="Ng V."/>
            <person name="Clum A."/>
            <person name="Steindorff A."/>
            <person name="Ohm R.A."/>
            <person name="Martin F."/>
            <person name="Silar P."/>
            <person name="Natvig D.O."/>
            <person name="Lalanne C."/>
            <person name="Gautier V."/>
            <person name="Ament-Velasquez S.L."/>
            <person name="Kruys A."/>
            <person name="Hutchinson M.I."/>
            <person name="Powell A.J."/>
            <person name="Barry K."/>
            <person name="Miller A.N."/>
            <person name="Grigoriev I.V."/>
            <person name="Debuchy R."/>
            <person name="Gladieux P."/>
            <person name="Hiltunen Thoren M."/>
            <person name="Johannesson H."/>
        </authorList>
    </citation>
    <scope>NUCLEOTIDE SEQUENCE</scope>
    <source>
        <strain evidence="5">CBS 232.78</strain>
    </source>
</reference>
<feature type="signal peptide" evidence="3">
    <location>
        <begin position="1"/>
        <end position="18"/>
    </location>
</feature>
<comment type="caution">
    <text evidence="5">The sequence shown here is derived from an EMBL/GenBank/DDBJ whole genome shotgun (WGS) entry which is preliminary data.</text>
</comment>
<name>A0AAE0KF08_9PEZI</name>